<evidence type="ECO:0000313" key="5">
    <source>
        <dbReference type="EMBL" id="CAG9832892.1"/>
    </source>
</evidence>
<evidence type="ECO:0000256" key="3">
    <source>
        <dbReference type="SAM" id="Coils"/>
    </source>
</evidence>
<keyword evidence="6" id="KW-1185">Reference proteome</keyword>
<protein>
    <recommendedName>
        <fullName evidence="4">J domain-containing protein</fullName>
    </recommendedName>
</protein>
<sequence length="242" mass="28226">MKRTPLIISHIQRFFYNTSTHSIVRKHQNVNVSFLGTSSSQISLNYCWKCGAERKGSNIFCEKCNVIQVPKEKSNYFKLLEIQETFNVDQKLLKEKFRNFQSYIHPDKFSNSTSEEQNISEEYSSLINKAFSNLLSPLKRAEHLLHLRGESIAEGQTIDEPEFLMKIMELNEEIEEAEHNVDKLKQLDAQNKKQLDKLIKDIDEHFKNGNLEEAKKTIIKFKYFSSINSRINSIFREAGVVD</sequence>
<evidence type="ECO:0000256" key="1">
    <source>
        <dbReference type="ARBA" id="ARBA00010476"/>
    </source>
</evidence>
<dbReference type="NCBIfam" id="TIGR00714">
    <property type="entry name" value="hscB"/>
    <property type="match status" value="1"/>
</dbReference>
<comment type="similarity">
    <text evidence="1">Belongs to the HscB family.</text>
</comment>
<keyword evidence="3" id="KW-0175">Coiled coil</keyword>
<evidence type="ECO:0000313" key="6">
    <source>
        <dbReference type="Proteomes" id="UP001153709"/>
    </source>
</evidence>
<name>A0A9N9T026_DIABA</name>
<dbReference type="GO" id="GO:0001671">
    <property type="term" value="F:ATPase activator activity"/>
    <property type="evidence" value="ECO:0007669"/>
    <property type="project" value="InterPro"/>
</dbReference>
<gene>
    <name evidence="5" type="ORF">DIABBA_LOCUS6334</name>
</gene>
<dbReference type="Gene3D" id="1.20.1280.20">
    <property type="entry name" value="HscB, C-terminal domain"/>
    <property type="match status" value="1"/>
</dbReference>
<evidence type="ECO:0000259" key="4">
    <source>
        <dbReference type="PROSITE" id="PS50076"/>
    </source>
</evidence>
<dbReference type="PROSITE" id="PS50076">
    <property type="entry name" value="DNAJ_2"/>
    <property type="match status" value="1"/>
</dbReference>
<dbReference type="InterPro" id="IPR036386">
    <property type="entry name" value="HscB_C_sf"/>
</dbReference>
<dbReference type="SUPFAM" id="SSF47144">
    <property type="entry name" value="HSC20 (HSCB), C-terminal oligomerisation domain"/>
    <property type="match status" value="1"/>
</dbReference>
<dbReference type="EMBL" id="OU898279">
    <property type="protein sequence ID" value="CAG9832892.1"/>
    <property type="molecule type" value="Genomic_DNA"/>
</dbReference>
<dbReference type="InterPro" id="IPR001623">
    <property type="entry name" value="DnaJ_domain"/>
</dbReference>
<dbReference type="Proteomes" id="UP001153709">
    <property type="component" value="Chromosome 4"/>
</dbReference>
<dbReference type="PANTHER" id="PTHR14021:SF15">
    <property type="entry name" value="IRON-SULFUR CLUSTER CO-CHAPERONE PROTEIN HSCB"/>
    <property type="match status" value="1"/>
</dbReference>
<dbReference type="InterPro" id="IPR036869">
    <property type="entry name" value="J_dom_sf"/>
</dbReference>
<dbReference type="GO" id="GO:0051259">
    <property type="term" value="P:protein complex oligomerization"/>
    <property type="evidence" value="ECO:0007669"/>
    <property type="project" value="InterPro"/>
</dbReference>
<dbReference type="GO" id="GO:0051087">
    <property type="term" value="F:protein-folding chaperone binding"/>
    <property type="evidence" value="ECO:0007669"/>
    <property type="project" value="InterPro"/>
</dbReference>
<feature type="domain" description="J" evidence="4">
    <location>
        <begin position="75"/>
        <end position="147"/>
    </location>
</feature>
<keyword evidence="2" id="KW-0143">Chaperone</keyword>
<feature type="coiled-coil region" evidence="3">
    <location>
        <begin position="167"/>
        <end position="194"/>
    </location>
</feature>
<dbReference type="GO" id="GO:0005739">
    <property type="term" value="C:mitochondrion"/>
    <property type="evidence" value="ECO:0007669"/>
    <property type="project" value="TreeGrafter"/>
</dbReference>
<dbReference type="HAMAP" id="MF_00682">
    <property type="entry name" value="HscB"/>
    <property type="match status" value="1"/>
</dbReference>
<dbReference type="InterPro" id="IPR004640">
    <property type="entry name" value="HscB"/>
</dbReference>
<dbReference type="SMART" id="SM00271">
    <property type="entry name" value="DnaJ"/>
    <property type="match status" value="1"/>
</dbReference>
<reference evidence="5" key="1">
    <citation type="submission" date="2022-01" db="EMBL/GenBank/DDBJ databases">
        <authorList>
            <person name="King R."/>
        </authorList>
    </citation>
    <scope>NUCLEOTIDE SEQUENCE</scope>
</reference>
<accession>A0A9N9T026</accession>
<dbReference type="OrthoDB" id="448954at2759"/>
<dbReference type="SUPFAM" id="SSF46565">
    <property type="entry name" value="Chaperone J-domain"/>
    <property type="match status" value="1"/>
</dbReference>
<organism evidence="5 6">
    <name type="scientific">Diabrotica balteata</name>
    <name type="common">Banded cucumber beetle</name>
    <dbReference type="NCBI Taxonomy" id="107213"/>
    <lineage>
        <taxon>Eukaryota</taxon>
        <taxon>Metazoa</taxon>
        <taxon>Ecdysozoa</taxon>
        <taxon>Arthropoda</taxon>
        <taxon>Hexapoda</taxon>
        <taxon>Insecta</taxon>
        <taxon>Pterygota</taxon>
        <taxon>Neoptera</taxon>
        <taxon>Endopterygota</taxon>
        <taxon>Coleoptera</taxon>
        <taxon>Polyphaga</taxon>
        <taxon>Cucujiformia</taxon>
        <taxon>Chrysomeloidea</taxon>
        <taxon>Chrysomelidae</taxon>
        <taxon>Galerucinae</taxon>
        <taxon>Diabroticina</taxon>
        <taxon>Diabroticites</taxon>
        <taxon>Diabrotica</taxon>
    </lineage>
</organism>
<evidence type="ECO:0000256" key="2">
    <source>
        <dbReference type="ARBA" id="ARBA00023186"/>
    </source>
</evidence>
<dbReference type="AlphaFoldDB" id="A0A9N9T026"/>
<proteinExistence type="inferred from homology"/>
<dbReference type="InterPro" id="IPR009073">
    <property type="entry name" value="HscB_oligo_C"/>
</dbReference>
<dbReference type="Pfam" id="PF07743">
    <property type="entry name" value="HSCB_C"/>
    <property type="match status" value="1"/>
</dbReference>
<dbReference type="Gene3D" id="1.10.287.110">
    <property type="entry name" value="DnaJ domain"/>
    <property type="match status" value="1"/>
</dbReference>
<dbReference type="GO" id="GO:0044571">
    <property type="term" value="P:[2Fe-2S] cluster assembly"/>
    <property type="evidence" value="ECO:0007669"/>
    <property type="project" value="InterPro"/>
</dbReference>
<dbReference type="PANTHER" id="PTHR14021">
    <property type="entry name" value="IRON-SULFUR CLUSTER CO-CHAPERONE PROTEIN HSCB"/>
    <property type="match status" value="1"/>
</dbReference>